<dbReference type="EMBL" id="JACCKB010000030">
    <property type="protein sequence ID" value="NYZ67858.1"/>
    <property type="molecule type" value="Genomic_DNA"/>
</dbReference>
<dbReference type="InterPro" id="IPR002729">
    <property type="entry name" value="CRISPR-assoc_Cas1"/>
</dbReference>
<keyword evidence="3 8" id="KW-0255">Endonuclease</keyword>
<dbReference type="Pfam" id="PF01867">
    <property type="entry name" value="Cas_Cas1"/>
    <property type="match status" value="1"/>
</dbReference>
<keyword evidence="2" id="KW-0479">Metal-binding</keyword>
<evidence type="ECO:0000256" key="4">
    <source>
        <dbReference type="ARBA" id="ARBA00022801"/>
    </source>
</evidence>
<dbReference type="AlphaFoldDB" id="A0A853IB60"/>
<dbReference type="GO" id="GO:0004520">
    <property type="term" value="F:DNA endonuclease activity"/>
    <property type="evidence" value="ECO:0007669"/>
    <property type="project" value="InterPro"/>
</dbReference>
<dbReference type="Proteomes" id="UP000569732">
    <property type="component" value="Unassembled WGS sequence"/>
</dbReference>
<gene>
    <name evidence="8" type="primary">cas1f</name>
    <name evidence="8" type="ORF">H0A36_17730</name>
</gene>
<keyword evidence="9" id="KW-1185">Reference proteome</keyword>
<dbReference type="NCBIfam" id="TIGR03637">
    <property type="entry name" value="cas1_YPEST"/>
    <property type="match status" value="1"/>
</dbReference>
<keyword evidence="7" id="KW-0238">DNA-binding</keyword>
<evidence type="ECO:0000256" key="1">
    <source>
        <dbReference type="ARBA" id="ARBA00022722"/>
    </source>
</evidence>
<dbReference type="Gene3D" id="1.20.120.920">
    <property type="entry name" value="CRISPR-associated endonuclease Cas1, C-terminal domain"/>
    <property type="match status" value="1"/>
</dbReference>
<organism evidence="8 9">
    <name type="scientific">Spartinivicinus marinus</name>
    <dbReference type="NCBI Taxonomy" id="2994442"/>
    <lineage>
        <taxon>Bacteria</taxon>
        <taxon>Pseudomonadati</taxon>
        <taxon>Pseudomonadota</taxon>
        <taxon>Gammaproteobacteria</taxon>
        <taxon>Oceanospirillales</taxon>
        <taxon>Zooshikellaceae</taxon>
        <taxon>Spartinivicinus</taxon>
    </lineage>
</organism>
<dbReference type="NCBIfam" id="TIGR00287">
    <property type="entry name" value="cas1"/>
    <property type="match status" value="1"/>
</dbReference>
<dbReference type="GO" id="GO:0016787">
    <property type="term" value="F:hydrolase activity"/>
    <property type="evidence" value="ECO:0007669"/>
    <property type="project" value="UniProtKB-KW"/>
</dbReference>
<dbReference type="Gene3D" id="3.100.10.20">
    <property type="entry name" value="CRISPR-associated endonuclease Cas1, N-terminal domain"/>
    <property type="match status" value="1"/>
</dbReference>
<keyword evidence="4" id="KW-0378">Hydrolase</keyword>
<evidence type="ECO:0000256" key="5">
    <source>
        <dbReference type="ARBA" id="ARBA00022842"/>
    </source>
</evidence>
<reference evidence="8 9" key="1">
    <citation type="submission" date="2020-07" db="EMBL/GenBank/DDBJ databases">
        <title>Endozoicomonas sp. nov., isolated from sediment.</title>
        <authorList>
            <person name="Gu T."/>
        </authorList>
    </citation>
    <scope>NUCLEOTIDE SEQUENCE [LARGE SCALE GENOMIC DNA]</scope>
    <source>
        <strain evidence="8 9">SM1973</strain>
    </source>
</reference>
<dbReference type="GO" id="GO:0046872">
    <property type="term" value="F:metal ion binding"/>
    <property type="evidence" value="ECO:0007669"/>
    <property type="project" value="UniProtKB-KW"/>
</dbReference>
<keyword evidence="1" id="KW-0540">Nuclease</keyword>
<evidence type="ECO:0000313" key="8">
    <source>
        <dbReference type="EMBL" id="NYZ67858.1"/>
    </source>
</evidence>
<protein>
    <submittedName>
        <fullName evidence="8">Type I-F CRISPR-associated endonuclease Cas1</fullName>
    </submittedName>
</protein>
<proteinExistence type="predicted"/>
<dbReference type="GO" id="GO:0051607">
    <property type="term" value="P:defense response to virus"/>
    <property type="evidence" value="ECO:0007669"/>
    <property type="project" value="UniProtKB-KW"/>
</dbReference>
<evidence type="ECO:0000256" key="3">
    <source>
        <dbReference type="ARBA" id="ARBA00022759"/>
    </source>
</evidence>
<keyword evidence="5" id="KW-0460">Magnesium</keyword>
<sequence length="295" mass="33544">MSLLPSHRQGLYLLEHCRVMVKDEQLTYVQQKDGFQKYFAIPYANTNVLLLGTGTSITQPATRLLAEAGVLLGFTGGGGTPLFLASQNEYRPTQYLQAWVKMWQSTANRLKVYQYFQQQRCSFLEDSWRKLDAFEKVDLNAVIHHYQTQILCATNGQTLMGYEANFARQLYRIAAEITGGHHFERKPGSGETGDRFNRYLDHGNYLAYGLAATVLWVLGIPHSLPVAHGMTRRGALVFDVADMIKDATILPNAFISAANQESDQQMRNRCIAFFDQTKTLRFLFDHIKAVTEMDW</sequence>
<evidence type="ECO:0000256" key="2">
    <source>
        <dbReference type="ARBA" id="ARBA00022723"/>
    </source>
</evidence>
<dbReference type="InterPro" id="IPR019857">
    <property type="entry name" value="CRISPR-assoc_Cas1_YPEST-subtyp"/>
</dbReference>
<dbReference type="GO" id="GO:0003677">
    <property type="term" value="F:DNA binding"/>
    <property type="evidence" value="ECO:0007669"/>
    <property type="project" value="UniProtKB-KW"/>
</dbReference>
<name>A0A853IB60_9GAMM</name>
<keyword evidence="6" id="KW-0051">Antiviral defense</keyword>
<evidence type="ECO:0000313" key="9">
    <source>
        <dbReference type="Proteomes" id="UP000569732"/>
    </source>
</evidence>
<accession>A0A853IB60</accession>
<evidence type="ECO:0000256" key="6">
    <source>
        <dbReference type="ARBA" id="ARBA00023118"/>
    </source>
</evidence>
<evidence type="ECO:0000256" key="7">
    <source>
        <dbReference type="ARBA" id="ARBA00023125"/>
    </source>
</evidence>
<dbReference type="InterPro" id="IPR042206">
    <property type="entry name" value="CRISPR-assoc_Cas1_C"/>
</dbReference>
<dbReference type="RefSeq" id="WP_180569880.1">
    <property type="nucleotide sequence ID" value="NZ_JACCKB010000030.1"/>
</dbReference>
<comment type="caution">
    <text evidence="8">The sequence shown here is derived from an EMBL/GenBank/DDBJ whole genome shotgun (WGS) entry which is preliminary data.</text>
</comment>
<dbReference type="GO" id="GO:0043571">
    <property type="term" value="P:maintenance of CRISPR repeat elements"/>
    <property type="evidence" value="ECO:0007669"/>
    <property type="project" value="InterPro"/>
</dbReference>
<dbReference type="InterPro" id="IPR042211">
    <property type="entry name" value="CRISPR-assoc_Cas1_N"/>
</dbReference>